<sequence length="376" mass="41039">MPTTRPSHSAVTLLLFLLALVDLAGASPPSIEAGHYEGLVDPAHPIGTLQGIAMDIRMGGSQRDVPFSTMEFIGETASGEWKVIRINSIKSDRYSRPGDLKVVFIPNDVNRADQCYKPIHIGQQTKRELLRIFDIFSIPGPVRVSNSWQIKLCIVAGSCYIFVGDRAQATRYTFIHPLLLDKVEERNSKPTPTSSSQARDRGAITSGRATSLSIAASSVEGTSPASRFTFAYSAFDPTTAPTSYFTFNKATEDTPPSNVLILPLMPLAEVEASLTAAGRTFGINNLTLGSIRLHRFGMDGGHFELLLGTEASDPDKPDLRVRLEYTPLTVDVVGGMGDPQQPSERQPPSELETSTSRGKKRSREQFDSDRVVERAT</sequence>
<gene>
    <name evidence="3" type="ORF">FOL46_009071</name>
</gene>
<proteinExistence type="predicted"/>
<dbReference type="AlphaFoldDB" id="A0A7J6ML88"/>
<evidence type="ECO:0000313" key="3">
    <source>
        <dbReference type="EMBL" id="KAF4672362.1"/>
    </source>
</evidence>
<evidence type="ECO:0000256" key="2">
    <source>
        <dbReference type="SAM" id="SignalP"/>
    </source>
</evidence>
<dbReference type="EMBL" id="JABANN010000079">
    <property type="protein sequence ID" value="KAF4672362.1"/>
    <property type="molecule type" value="Genomic_DNA"/>
</dbReference>
<keyword evidence="2" id="KW-0732">Signal</keyword>
<feature type="compositionally biased region" description="Basic and acidic residues" evidence="1">
    <location>
        <begin position="363"/>
        <end position="376"/>
    </location>
</feature>
<name>A0A7J6ML88_PEROL</name>
<comment type="caution">
    <text evidence="3">The sequence shown here is derived from an EMBL/GenBank/DDBJ whole genome shotgun (WGS) entry which is preliminary data.</text>
</comment>
<feature type="compositionally biased region" description="Low complexity" evidence="1">
    <location>
        <begin position="339"/>
        <end position="350"/>
    </location>
</feature>
<protein>
    <submittedName>
        <fullName evidence="3">Uncharacterized protein</fullName>
    </submittedName>
</protein>
<evidence type="ECO:0000256" key="1">
    <source>
        <dbReference type="SAM" id="MobiDB-lite"/>
    </source>
</evidence>
<dbReference type="Proteomes" id="UP000572268">
    <property type="component" value="Unassembled WGS sequence"/>
</dbReference>
<feature type="region of interest" description="Disordered" evidence="1">
    <location>
        <begin position="331"/>
        <end position="376"/>
    </location>
</feature>
<accession>A0A7J6ML88</accession>
<evidence type="ECO:0000313" key="4">
    <source>
        <dbReference type="Proteomes" id="UP000572268"/>
    </source>
</evidence>
<feature type="signal peptide" evidence="2">
    <location>
        <begin position="1"/>
        <end position="26"/>
    </location>
</feature>
<reference evidence="3 4" key="1">
    <citation type="submission" date="2020-04" db="EMBL/GenBank/DDBJ databases">
        <title>Perkinsus olseni comparative genomics.</title>
        <authorList>
            <person name="Bogema D.R."/>
        </authorList>
    </citation>
    <scope>NUCLEOTIDE SEQUENCE [LARGE SCALE GENOMIC DNA]</scope>
    <source>
        <strain evidence="3">ATCC PRA-31</strain>
    </source>
</reference>
<feature type="chain" id="PRO_5029702135" evidence="2">
    <location>
        <begin position="27"/>
        <end position="376"/>
    </location>
</feature>
<organism evidence="3 4">
    <name type="scientific">Perkinsus olseni</name>
    <name type="common">Perkinsus atlanticus</name>
    <dbReference type="NCBI Taxonomy" id="32597"/>
    <lineage>
        <taxon>Eukaryota</taxon>
        <taxon>Sar</taxon>
        <taxon>Alveolata</taxon>
        <taxon>Perkinsozoa</taxon>
        <taxon>Perkinsea</taxon>
        <taxon>Perkinsida</taxon>
        <taxon>Perkinsidae</taxon>
        <taxon>Perkinsus</taxon>
    </lineage>
</organism>